<dbReference type="AlphaFoldDB" id="A0A7Z2GPW1"/>
<evidence type="ECO:0000313" key="2">
    <source>
        <dbReference type="Proteomes" id="UP000433577"/>
    </source>
</evidence>
<accession>A0A7Z2GPW1</accession>
<dbReference type="EMBL" id="CP046915">
    <property type="protein sequence ID" value="QGZ65803.1"/>
    <property type="molecule type" value="Genomic_DNA"/>
</dbReference>
<proteinExistence type="predicted"/>
<gene>
    <name evidence="1" type="ORF">FAZ98_28540</name>
</gene>
<dbReference type="Proteomes" id="UP000433577">
    <property type="component" value="Chromosome 3"/>
</dbReference>
<reference evidence="1 2" key="1">
    <citation type="submission" date="2019-12" db="EMBL/GenBank/DDBJ databases">
        <title>Paraburkholderia acidiphila 7Q-K02 sp. nov and Paraburkholderia acidisoli DHF22 sp. nov., two strains isolated from forest soil.</title>
        <authorList>
            <person name="Gao Z."/>
            <person name="Qiu L."/>
        </authorList>
    </citation>
    <scope>NUCLEOTIDE SEQUENCE [LARGE SCALE GENOMIC DNA]</scope>
    <source>
        <strain evidence="1 2">DHF22</strain>
    </source>
</reference>
<dbReference type="OrthoDB" id="8779555at2"/>
<dbReference type="KEGG" id="pacs:FAZ98_28540"/>
<organism evidence="1 2">
    <name type="scientific">Paraburkholderia acidisoli</name>
    <dbReference type="NCBI Taxonomy" id="2571748"/>
    <lineage>
        <taxon>Bacteria</taxon>
        <taxon>Pseudomonadati</taxon>
        <taxon>Pseudomonadota</taxon>
        <taxon>Betaproteobacteria</taxon>
        <taxon>Burkholderiales</taxon>
        <taxon>Burkholderiaceae</taxon>
        <taxon>Paraburkholderia</taxon>
    </lineage>
</organism>
<name>A0A7Z2GPW1_9BURK</name>
<evidence type="ECO:0000313" key="1">
    <source>
        <dbReference type="EMBL" id="QGZ65803.1"/>
    </source>
</evidence>
<protein>
    <submittedName>
        <fullName evidence="1">Uncharacterized protein</fullName>
    </submittedName>
</protein>
<sequence>MELWIQPCRPCAELYGQPATQAPHEDLALDGAGANAEATRRYTCRRCNAVFARLQAGTPDRQRWMLLNAGQH</sequence>
<keyword evidence="2" id="KW-1185">Reference proteome</keyword>